<dbReference type="AlphaFoldDB" id="H0EUA5"/>
<accession>H0EUA5</accession>
<protein>
    <recommendedName>
        <fullName evidence="3">FAD-binding domain-containing protein</fullName>
    </recommendedName>
</protein>
<sequence>MGLFDEIKSKSSNEEGIRLMTKHDKVLAAFGVDADSGKGESATCDIEILRGELAKILVDATKTDVTYIWGDMIESLHETEKEIDERLARFRKVLKEGVPAQKALLQELFEDAGWEASRLLEGMHQSDDFYLQHVAQVKIDKWSTPSGRVTMVGDAGFAPSPFSGMGTSIAFIGAYVLAGEISKQLENIPAALESYERILRPYVEDIQSLPPGIPWALIPQSNIGVKLLETVFRTIGFLSRTGVTTVIGNILGYLPFAGGVKFKLPEYEAFKKRS</sequence>
<dbReference type="Gene3D" id="3.50.50.60">
    <property type="entry name" value="FAD/NAD(P)-binding domain"/>
    <property type="match status" value="1"/>
</dbReference>
<evidence type="ECO:0008006" key="3">
    <source>
        <dbReference type="Google" id="ProtNLM"/>
    </source>
</evidence>
<keyword evidence="2" id="KW-1185">Reference proteome</keyword>
<dbReference type="PANTHER" id="PTHR46865">
    <property type="entry name" value="OXIDOREDUCTASE-RELATED"/>
    <property type="match status" value="1"/>
</dbReference>
<dbReference type="InterPro" id="IPR036188">
    <property type="entry name" value="FAD/NAD-bd_sf"/>
</dbReference>
<gene>
    <name evidence="1" type="ORF">M7I_6337</name>
</gene>
<comment type="caution">
    <text evidence="1">The sequence shown here is derived from an EMBL/GenBank/DDBJ whole genome shotgun (WGS) entry which is preliminary data.</text>
</comment>
<dbReference type="OrthoDB" id="655030at2759"/>
<dbReference type="EMBL" id="AGUE01000170">
    <property type="protein sequence ID" value="EHK97841.1"/>
    <property type="molecule type" value="Genomic_DNA"/>
</dbReference>
<name>H0EUA5_GLAL7</name>
<reference evidence="1 2" key="1">
    <citation type="journal article" date="2012" name="Eukaryot. Cell">
        <title>Genome sequence of the fungus Glarea lozoyensis: the first genome sequence of a species from the Helotiaceae family.</title>
        <authorList>
            <person name="Youssar L."/>
            <person name="Gruening B.A."/>
            <person name="Erxleben A."/>
            <person name="Guenther S."/>
            <person name="Huettel W."/>
        </authorList>
    </citation>
    <scope>NUCLEOTIDE SEQUENCE [LARGE SCALE GENOMIC DNA]</scope>
    <source>
        <strain evidence="2">ATCC 74030 / MF5533</strain>
    </source>
</reference>
<dbReference type="InParanoid" id="H0EUA5"/>
<dbReference type="Gene3D" id="3.30.9.10">
    <property type="entry name" value="D-Amino Acid Oxidase, subunit A, domain 2"/>
    <property type="match status" value="1"/>
</dbReference>
<dbReference type="InterPro" id="IPR051704">
    <property type="entry name" value="FAD_aromatic-hydroxylase"/>
</dbReference>
<proteinExistence type="predicted"/>
<dbReference type="SUPFAM" id="SSF51905">
    <property type="entry name" value="FAD/NAD(P)-binding domain"/>
    <property type="match status" value="1"/>
</dbReference>
<dbReference type="Proteomes" id="UP000005446">
    <property type="component" value="Unassembled WGS sequence"/>
</dbReference>
<dbReference type="HOGENOM" id="CLU_009665_1_1_1"/>
<evidence type="ECO:0000313" key="1">
    <source>
        <dbReference type="EMBL" id="EHK97841.1"/>
    </source>
</evidence>
<organism evidence="1 2">
    <name type="scientific">Glarea lozoyensis (strain ATCC 74030 / MF5533)</name>
    <dbReference type="NCBI Taxonomy" id="1104152"/>
    <lineage>
        <taxon>Eukaryota</taxon>
        <taxon>Fungi</taxon>
        <taxon>Dikarya</taxon>
        <taxon>Ascomycota</taxon>
        <taxon>Pezizomycotina</taxon>
        <taxon>Leotiomycetes</taxon>
        <taxon>Helotiales</taxon>
        <taxon>Helotiaceae</taxon>
        <taxon>Glarea</taxon>
    </lineage>
</organism>
<dbReference type="PANTHER" id="PTHR46865:SF2">
    <property type="entry name" value="MONOOXYGENASE"/>
    <property type="match status" value="1"/>
</dbReference>
<evidence type="ECO:0000313" key="2">
    <source>
        <dbReference type="Proteomes" id="UP000005446"/>
    </source>
</evidence>